<evidence type="ECO:0000256" key="1">
    <source>
        <dbReference type="SAM" id="MobiDB-lite"/>
    </source>
</evidence>
<evidence type="ECO:0000313" key="3">
    <source>
        <dbReference type="EMBL" id="CCA72102.1"/>
    </source>
</evidence>
<dbReference type="InterPro" id="IPR036047">
    <property type="entry name" value="F-box-like_dom_sf"/>
</dbReference>
<feature type="compositionally biased region" description="Polar residues" evidence="1">
    <location>
        <begin position="54"/>
        <end position="76"/>
    </location>
</feature>
<evidence type="ECO:0000259" key="2">
    <source>
        <dbReference type="PROSITE" id="PS50181"/>
    </source>
</evidence>
<dbReference type="Proteomes" id="UP000007148">
    <property type="component" value="Unassembled WGS sequence"/>
</dbReference>
<comment type="caution">
    <text evidence="3">The sequence shown here is derived from an EMBL/GenBank/DDBJ whole genome shotgun (WGS) entry which is preliminary data.</text>
</comment>
<dbReference type="InParanoid" id="G4TLA9"/>
<organism evidence="3 4">
    <name type="scientific">Serendipita indica (strain DSM 11827)</name>
    <name type="common">Root endophyte fungus</name>
    <name type="synonym">Piriformospora indica</name>
    <dbReference type="NCBI Taxonomy" id="1109443"/>
    <lineage>
        <taxon>Eukaryota</taxon>
        <taxon>Fungi</taxon>
        <taxon>Dikarya</taxon>
        <taxon>Basidiomycota</taxon>
        <taxon>Agaricomycotina</taxon>
        <taxon>Agaricomycetes</taxon>
        <taxon>Sebacinales</taxon>
        <taxon>Serendipitaceae</taxon>
        <taxon>Serendipita</taxon>
    </lineage>
</organism>
<feature type="domain" description="F-box" evidence="2">
    <location>
        <begin position="96"/>
        <end position="145"/>
    </location>
</feature>
<sequence>MAHNTESSIIAHEQPMRAKLTPTRDDTRGSKRKMRSTKPKVDGAQNAEAAKSGSELQVHSTSTGVSGIQKTSQPETQKPVHIAKTAQSTAQGATRMLHLLSLPVEILAMILEEYHMMDLPLSILMLVCRAMNKHVKNTPRLWRRILLSCDTTTPSDLQTGSTIVCTTQSRFETCVKRARTSPLEATFVVESVEESSPTLEFMVDTFQILMSHSQHISLLRIIINPDTPLQVIKESFHGLFDDSTSFPALESLMIASAFPVPGLLDVFHPLLDQLERTTVKLRSVYFENVTRKFILTAREYKFWRKLRRVTIKGEYSPIHVTAFEGCDDLEFLSISSELLVHSSSALAPPLRHGPLGIRDSNETDFDPTDECKSEYLPVHPKRKVPLTKVQWLRVGAIAMSGLQELQISNVKFLVIRSALPDSAHQAPVPAHSIPLPNLEVFHVGASHSDIIAISAPHMHTLHLEISDLKRAEADRVVSRIFHGKEGMWVPKTLSIDGYIHDKQYAPLYRKLPQIETLTIILGEKPHNTFYKALEKRGMLPNLRHLTIDFDTPLFTTRPGWYVDDFPWMSNGPQTRIIRYPLASDTTSPEPAQATDTMSNWMTIGTNPLESEEDGRGGRRRKFPSMSEQVGPLLHTTALVRANQGLPFASLRCLYRGEYLEVIYVEKNICKNCRKIMDANNPSKPSKALPGRDYSQDQRCGCEHRKTGLGQWEM</sequence>
<dbReference type="SUPFAM" id="SSF81383">
    <property type="entry name" value="F-box domain"/>
    <property type="match status" value="1"/>
</dbReference>
<dbReference type="PROSITE" id="PS50181">
    <property type="entry name" value="FBOX"/>
    <property type="match status" value="1"/>
</dbReference>
<keyword evidence="4" id="KW-1185">Reference proteome</keyword>
<feature type="region of interest" description="Disordered" evidence="1">
    <location>
        <begin position="603"/>
        <end position="622"/>
    </location>
</feature>
<dbReference type="HOGENOM" id="CLU_426478_0_0_1"/>
<evidence type="ECO:0000313" key="4">
    <source>
        <dbReference type="Proteomes" id="UP000007148"/>
    </source>
</evidence>
<protein>
    <recommendedName>
        <fullName evidence="2">F-box domain-containing protein</fullName>
    </recommendedName>
</protein>
<proteinExistence type="predicted"/>
<dbReference type="InterPro" id="IPR001810">
    <property type="entry name" value="F-box_dom"/>
</dbReference>
<reference evidence="3 4" key="1">
    <citation type="journal article" date="2011" name="PLoS Pathog.">
        <title>Endophytic Life Strategies Decoded by Genome and Transcriptome Analyses of the Mutualistic Root Symbiont Piriformospora indica.</title>
        <authorList>
            <person name="Zuccaro A."/>
            <person name="Lahrmann U."/>
            <person name="Guldener U."/>
            <person name="Langen G."/>
            <person name="Pfiffi S."/>
            <person name="Biedenkopf D."/>
            <person name="Wong P."/>
            <person name="Samans B."/>
            <person name="Grimm C."/>
            <person name="Basiewicz M."/>
            <person name="Murat C."/>
            <person name="Martin F."/>
            <person name="Kogel K.H."/>
        </authorList>
    </citation>
    <scope>NUCLEOTIDE SEQUENCE [LARGE SCALE GENOMIC DNA]</scope>
    <source>
        <strain evidence="3 4">DSM 11827</strain>
    </source>
</reference>
<dbReference type="Pfam" id="PF12937">
    <property type="entry name" value="F-box-like"/>
    <property type="match status" value="1"/>
</dbReference>
<name>G4TLA9_SERID</name>
<gene>
    <name evidence="3" type="ORF">PIIN_06038</name>
</gene>
<dbReference type="AlphaFoldDB" id="G4TLA9"/>
<feature type="region of interest" description="Disordered" evidence="1">
    <location>
        <begin position="1"/>
        <end position="87"/>
    </location>
</feature>
<dbReference type="EMBL" id="CAFZ01000148">
    <property type="protein sequence ID" value="CCA72102.1"/>
    <property type="molecule type" value="Genomic_DNA"/>
</dbReference>
<dbReference type="OrthoDB" id="3154897at2759"/>
<accession>G4TLA9</accession>